<dbReference type="GO" id="GO:0046854">
    <property type="term" value="P:phosphatidylinositol phosphate biosynthetic process"/>
    <property type="evidence" value="ECO:0007669"/>
    <property type="project" value="InterPro"/>
</dbReference>
<organism evidence="3 5">
    <name type="scientific">Fopius arisanus</name>
    <dbReference type="NCBI Taxonomy" id="64838"/>
    <lineage>
        <taxon>Eukaryota</taxon>
        <taxon>Metazoa</taxon>
        <taxon>Ecdysozoa</taxon>
        <taxon>Arthropoda</taxon>
        <taxon>Hexapoda</taxon>
        <taxon>Insecta</taxon>
        <taxon>Pterygota</taxon>
        <taxon>Neoptera</taxon>
        <taxon>Endopterygota</taxon>
        <taxon>Hymenoptera</taxon>
        <taxon>Apocrita</taxon>
        <taxon>Ichneumonoidea</taxon>
        <taxon>Braconidae</taxon>
        <taxon>Opiinae</taxon>
        <taxon>Fopius</taxon>
    </lineage>
</organism>
<keyword evidence="2" id="KW-0479">Metal-binding</keyword>
<dbReference type="Gene3D" id="3.30.540.10">
    <property type="entry name" value="Fructose-1,6-Bisphosphatase, subunit A, domain 1"/>
    <property type="match status" value="1"/>
</dbReference>
<dbReference type="PROSITE" id="PS00630">
    <property type="entry name" value="IMP_2"/>
    <property type="match status" value="1"/>
</dbReference>
<evidence type="ECO:0000313" key="4">
    <source>
        <dbReference type="RefSeq" id="XP_011313676.1"/>
    </source>
</evidence>
<feature type="binding site" evidence="2">
    <location>
        <position position="301"/>
    </location>
    <ligand>
        <name>Mg(2+)</name>
        <dbReference type="ChEBI" id="CHEBI:18420"/>
        <label>1</label>
        <note>catalytic</note>
    </ligand>
</feature>
<feature type="binding site" evidence="2">
    <location>
        <position position="162"/>
    </location>
    <ligand>
        <name>Mg(2+)</name>
        <dbReference type="ChEBI" id="CHEBI:18420"/>
        <label>1</label>
        <note>catalytic</note>
    </ligand>
</feature>
<dbReference type="RefSeq" id="XP_011313677.1">
    <property type="nucleotide sequence ID" value="XM_011315375.1"/>
</dbReference>
<dbReference type="GeneID" id="105273126"/>
<dbReference type="Proteomes" id="UP000694866">
    <property type="component" value="Unplaced"/>
</dbReference>
<dbReference type="GO" id="GO:0046872">
    <property type="term" value="F:metal ion binding"/>
    <property type="evidence" value="ECO:0007669"/>
    <property type="project" value="UniProtKB-KW"/>
</dbReference>
<dbReference type="CTD" id="3652"/>
<dbReference type="Gene3D" id="3.40.190.80">
    <property type="match status" value="1"/>
</dbReference>
<sequence length="364" mass="40812">MTDSERLLGTLLKTSEKAANIARVCRQNEALFQLLIQEKSEEEKNPRFFHDFKTLADVLIQETIKHDIGLEFPQLAKRVRGEETNVFSNTLGTTVTVEVKPTQTETENLLAEILDNNTTTAEVLAKEIHREIDISEIPVDTGIDDLIFNIDVEDLAIWVDPIDATADYISGNNVVDETTNLHTSGLRCVTVLIGAYSRSSGDPILGVINQPFYTCEDSQWKGHCYWGYYNNEISQFSFSKPERVTNTILVSRCEDPTIRSKLEDKGYRLMEVSGVGYKILSVATGLADAYILSKGSTFKWDTCGPQALLNSVGGSIFDFNKYTYATSDLDLKYHLKEENHANRGGLFAFNNLFTLFRISSIGFP</sequence>
<protein>
    <submittedName>
        <fullName evidence="4 5">Inositol polyphosphate 1-phosphatase</fullName>
    </submittedName>
</protein>
<dbReference type="InterPro" id="IPR044897">
    <property type="entry name" value="INPP1_dom_1"/>
</dbReference>
<gene>
    <name evidence="4 5" type="primary">Ipp</name>
</gene>
<proteinExistence type="inferred from homology"/>
<dbReference type="AlphaFoldDB" id="A0A9R1UAM9"/>
<comment type="similarity">
    <text evidence="1">Belongs to the inositol monophosphatase superfamily.</text>
</comment>
<accession>A0A9R1UAM9</accession>
<dbReference type="InterPro" id="IPR000760">
    <property type="entry name" value="Inositol_monophosphatase-like"/>
</dbReference>
<keyword evidence="2" id="KW-0460">Magnesium</keyword>
<dbReference type="SUPFAM" id="SSF56655">
    <property type="entry name" value="Carbohydrate phosphatase"/>
    <property type="match status" value="1"/>
</dbReference>
<dbReference type="InterPro" id="IPR050725">
    <property type="entry name" value="CysQ/Inositol_MonoPase"/>
</dbReference>
<dbReference type="InterPro" id="IPR020550">
    <property type="entry name" value="Inositol_monophosphatase_CS"/>
</dbReference>
<reference evidence="4 5" key="1">
    <citation type="submission" date="2025-04" db="UniProtKB">
        <authorList>
            <consortium name="RefSeq"/>
        </authorList>
    </citation>
    <scope>IDENTIFICATION</scope>
    <source>
        <strain evidence="4 5">USDA-PBARC FA_bdor</strain>
        <tissue evidence="4 5">Whole organism</tissue>
    </source>
</reference>
<dbReference type="Pfam" id="PF00459">
    <property type="entry name" value="Inositol_P"/>
    <property type="match status" value="1"/>
</dbReference>
<keyword evidence="3" id="KW-1185">Reference proteome</keyword>
<comment type="cofactor">
    <cofactor evidence="2">
        <name>Mg(2+)</name>
        <dbReference type="ChEBI" id="CHEBI:18420"/>
    </cofactor>
</comment>
<accession>A0A9R1U973</accession>
<dbReference type="OrthoDB" id="9977309at2759"/>
<feature type="binding site" evidence="2">
    <location>
        <position position="163"/>
    </location>
    <ligand>
        <name>Mg(2+)</name>
        <dbReference type="ChEBI" id="CHEBI:18420"/>
        <label>1</label>
        <note>catalytic</note>
    </ligand>
</feature>
<dbReference type="PANTHER" id="PTHR43028">
    <property type="entry name" value="3'(2'),5'-BISPHOSPHATE NUCLEOTIDASE 1"/>
    <property type="match status" value="1"/>
</dbReference>
<feature type="binding site" evidence="2">
    <location>
        <position position="160"/>
    </location>
    <ligand>
        <name>Mg(2+)</name>
        <dbReference type="ChEBI" id="CHEBI:18420"/>
        <label>1</label>
        <note>catalytic</note>
    </ligand>
</feature>
<evidence type="ECO:0000313" key="5">
    <source>
        <dbReference type="RefSeq" id="XP_011313677.1"/>
    </source>
</evidence>
<feature type="binding site" evidence="2">
    <location>
        <position position="82"/>
    </location>
    <ligand>
        <name>Mg(2+)</name>
        <dbReference type="ChEBI" id="CHEBI:18420"/>
        <label>1</label>
        <note>catalytic</note>
    </ligand>
</feature>
<dbReference type="GO" id="GO:0004441">
    <property type="term" value="F:inositol-1,4-bisphosphate 1-phosphatase activity"/>
    <property type="evidence" value="ECO:0007669"/>
    <property type="project" value="TreeGrafter"/>
</dbReference>
<evidence type="ECO:0000256" key="2">
    <source>
        <dbReference type="PIRSR" id="PIRSR600760-2"/>
    </source>
</evidence>
<name>A0A9R1UAM9_9HYME</name>
<dbReference type="Gene3D" id="4.10.460.10">
    <property type="entry name" value="Inositol Polyphosphate 1-phosphatase, domain 1"/>
    <property type="match status" value="1"/>
</dbReference>
<dbReference type="PANTHER" id="PTHR43028:SF3">
    <property type="entry name" value="INOSITOL POLYPHOSPHATE 1-PHOSPHATASE"/>
    <property type="match status" value="1"/>
</dbReference>
<evidence type="ECO:0000313" key="3">
    <source>
        <dbReference type="Proteomes" id="UP000694866"/>
    </source>
</evidence>
<evidence type="ECO:0000256" key="1">
    <source>
        <dbReference type="ARBA" id="ARBA00009759"/>
    </source>
</evidence>
<dbReference type="KEGG" id="fas:105273126"/>
<dbReference type="RefSeq" id="XP_011313676.1">
    <property type="nucleotide sequence ID" value="XM_011315374.1"/>
</dbReference>